<dbReference type="Pfam" id="PF00069">
    <property type="entry name" value="Pkinase"/>
    <property type="match status" value="1"/>
</dbReference>
<evidence type="ECO:0000256" key="7">
    <source>
        <dbReference type="SAM" id="MobiDB-lite"/>
    </source>
</evidence>
<keyword evidence="10" id="KW-1185">Reference proteome</keyword>
<dbReference type="EMBL" id="JARIHO010000016">
    <property type="protein sequence ID" value="KAJ7348970.1"/>
    <property type="molecule type" value="Genomic_DNA"/>
</dbReference>
<feature type="compositionally biased region" description="Polar residues" evidence="7">
    <location>
        <begin position="175"/>
        <end position="191"/>
    </location>
</feature>
<dbReference type="SMART" id="SM00220">
    <property type="entry name" value="S_TKc"/>
    <property type="match status" value="1"/>
</dbReference>
<comment type="caution">
    <text evidence="9">The sequence shown here is derived from an EMBL/GenBank/DDBJ whole genome shotgun (WGS) entry which is preliminary data.</text>
</comment>
<dbReference type="Gene3D" id="1.10.510.10">
    <property type="entry name" value="Transferase(Phosphotransferase) domain 1"/>
    <property type="match status" value="1"/>
</dbReference>
<dbReference type="PROSITE" id="PS50011">
    <property type="entry name" value="PROTEIN_KINASE_DOM"/>
    <property type="match status" value="1"/>
</dbReference>
<gene>
    <name evidence="9" type="ORF">DFH08DRAFT_807559</name>
</gene>
<feature type="domain" description="Protein kinase" evidence="8">
    <location>
        <begin position="239"/>
        <end position="663"/>
    </location>
</feature>
<evidence type="ECO:0000259" key="8">
    <source>
        <dbReference type="PROSITE" id="PS50011"/>
    </source>
</evidence>
<evidence type="ECO:0000256" key="3">
    <source>
        <dbReference type="ARBA" id="ARBA00022679"/>
    </source>
</evidence>
<dbReference type="PANTHER" id="PTHR24346">
    <property type="entry name" value="MAP/MICROTUBULE AFFINITY-REGULATING KINASE"/>
    <property type="match status" value="1"/>
</dbReference>
<comment type="similarity">
    <text evidence="1">Belongs to the protein kinase superfamily. CAMK Ser/Thr protein kinase family. NIM1 subfamily.</text>
</comment>
<proteinExistence type="inferred from homology"/>
<dbReference type="InterPro" id="IPR011009">
    <property type="entry name" value="Kinase-like_dom_sf"/>
</dbReference>
<keyword evidence="3" id="KW-0808">Transferase</keyword>
<evidence type="ECO:0000256" key="2">
    <source>
        <dbReference type="ARBA" id="ARBA00022527"/>
    </source>
</evidence>
<feature type="region of interest" description="Disordered" evidence="7">
    <location>
        <begin position="133"/>
        <end position="157"/>
    </location>
</feature>
<dbReference type="InterPro" id="IPR008271">
    <property type="entry name" value="Ser/Thr_kinase_AS"/>
</dbReference>
<evidence type="ECO:0000256" key="1">
    <source>
        <dbReference type="ARBA" id="ARBA00010791"/>
    </source>
</evidence>
<organism evidence="9 10">
    <name type="scientific">Mycena albidolilacea</name>
    <dbReference type="NCBI Taxonomy" id="1033008"/>
    <lineage>
        <taxon>Eukaryota</taxon>
        <taxon>Fungi</taxon>
        <taxon>Dikarya</taxon>
        <taxon>Basidiomycota</taxon>
        <taxon>Agaricomycotina</taxon>
        <taxon>Agaricomycetes</taxon>
        <taxon>Agaricomycetidae</taxon>
        <taxon>Agaricales</taxon>
        <taxon>Marasmiineae</taxon>
        <taxon>Mycenaceae</taxon>
        <taxon>Mycena</taxon>
    </lineage>
</organism>
<dbReference type="Proteomes" id="UP001218218">
    <property type="component" value="Unassembled WGS sequence"/>
</dbReference>
<dbReference type="InterPro" id="IPR000719">
    <property type="entry name" value="Prot_kinase_dom"/>
</dbReference>
<feature type="region of interest" description="Disordered" evidence="7">
    <location>
        <begin position="171"/>
        <end position="191"/>
    </location>
</feature>
<keyword evidence="6" id="KW-0067">ATP-binding</keyword>
<feature type="region of interest" description="Disordered" evidence="7">
    <location>
        <begin position="685"/>
        <end position="750"/>
    </location>
</feature>
<feature type="compositionally biased region" description="Acidic residues" evidence="7">
    <location>
        <begin position="710"/>
        <end position="734"/>
    </location>
</feature>
<evidence type="ECO:0000256" key="4">
    <source>
        <dbReference type="ARBA" id="ARBA00022741"/>
    </source>
</evidence>
<protein>
    <submittedName>
        <fullName evidence="9">Kinase-like domain-containing protein</fullName>
    </submittedName>
</protein>
<evidence type="ECO:0000313" key="9">
    <source>
        <dbReference type="EMBL" id="KAJ7348970.1"/>
    </source>
</evidence>
<keyword evidence="4" id="KW-0547">Nucleotide-binding</keyword>
<keyword evidence="2" id="KW-0723">Serine/threonine-protein kinase</keyword>
<dbReference type="SUPFAM" id="SSF56112">
    <property type="entry name" value="Protein kinase-like (PK-like)"/>
    <property type="match status" value="1"/>
</dbReference>
<dbReference type="GO" id="GO:0035556">
    <property type="term" value="P:intracellular signal transduction"/>
    <property type="evidence" value="ECO:0007669"/>
    <property type="project" value="TreeGrafter"/>
</dbReference>
<feature type="region of interest" description="Disordered" evidence="7">
    <location>
        <begin position="1"/>
        <end position="90"/>
    </location>
</feature>
<dbReference type="GO" id="GO:0004674">
    <property type="term" value="F:protein serine/threonine kinase activity"/>
    <property type="evidence" value="ECO:0007669"/>
    <property type="project" value="UniProtKB-KW"/>
</dbReference>
<dbReference type="GO" id="GO:0005737">
    <property type="term" value="C:cytoplasm"/>
    <property type="evidence" value="ECO:0007669"/>
    <property type="project" value="TreeGrafter"/>
</dbReference>
<keyword evidence="5 9" id="KW-0418">Kinase</keyword>
<accession>A0AAD7ES72</accession>
<evidence type="ECO:0000256" key="6">
    <source>
        <dbReference type="ARBA" id="ARBA00022840"/>
    </source>
</evidence>
<feature type="region of interest" description="Disordered" evidence="7">
    <location>
        <begin position="304"/>
        <end position="329"/>
    </location>
</feature>
<sequence>MEFSSPPSSSSSVSSSPRLSGLSTSTSTSLSSAYSGSELSSLPSPSVSPAPRDTFSDIASPGAKTHAFFASPFSTRSPSPPPQSTNASTGTITPIVIFPTRSAPNTPEINKKAGPLWLDVHPGVHDLSAVPSPISVQTPDETTPRLPSITPQQPHEQEELAVGSIIRARAPPRSRTVSTDNSGFLESGSCSPLQSPLARVSGLPDTTSHAVSFPGLPASSDTGAPMLTVQPPKPSGTTLRLTAPLGTGAFSSVWLAEDLSDDPLVLRSRRSLRNLRRETSSASLSLYRASSLRKVRVPGVRPLGAGKRMLAEQDRSSSTASGSSLTSPTSAVFPATRLVALKMTARSAFAQPCSGREEALQRDRTRVSFVREVEVLRHISHPNITTLLTHLTTPSYHVLVLPYLPGGDLLGLVNSDAAHGALGETLLRRMWSELCKAVGWMHGVGLVHRDVKLENILLTTPFPFAGGAPPSGPLIKLTDFGLSRFIDTTAPLLSTRCGSEAYAAPELVISGRRYDARETDAWACGVVLYALCARRLPFGEGATANARADEVGPGRIGREGGAREGAAARRHWLMCIARGEWEWPAPPASEGWLGEESSGSGDSLRTVVAADRGGDRSEPEVVRELVGPRLVESEGARRIAARLLVRDPSRRAKISELWDDAWMGGTSSHASSPSTAAGTPLISADVETQSPGGAGSPDSDGTDGFREEFADLDVEGFEDEDLEGEDEDVDDDGVLLDQDGIDSIARQEVH</sequence>
<name>A0AAD7ES72_9AGAR</name>
<feature type="compositionally biased region" description="Low complexity" evidence="7">
    <location>
        <begin position="316"/>
        <end position="329"/>
    </location>
</feature>
<evidence type="ECO:0000256" key="5">
    <source>
        <dbReference type="ARBA" id="ARBA00022777"/>
    </source>
</evidence>
<reference evidence="9" key="1">
    <citation type="submission" date="2023-03" db="EMBL/GenBank/DDBJ databases">
        <title>Massive genome expansion in bonnet fungi (Mycena s.s.) driven by repeated elements and novel gene families across ecological guilds.</title>
        <authorList>
            <consortium name="Lawrence Berkeley National Laboratory"/>
            <person name="Harder C.B."/>
            <person name="Miyauchi S."/>
            <person name="Viragh M."/>
            <person name="Kuo A."/>
            <person name="Thoen E."/>
            <person name="Andreopoulos B."/>
            <person name="Lu D."/>
            <person name="Skrede I."/>
            <person name="Drula E."/>
            <person name="Henrissat B."/>
            <person name="Morin E."/>
            <person name="Kohler A."/>
            <person name="Barry K."/>
            <person name="LaButti K."/>
            <person name="Morin E."/>
            <person name="Salamov A."/>
            <person name="Lipzen A."/>
            <person name="Mereny Z."/>
            <person name="Hegedus B."/>
            <person name="Baldrian P."/>
            <person name="Stursova M."/>
            <person name="Weitz H."/>
            <person name="Taylor A."/>
            <person name="Grigoriev I.V."/>
            <person name="Nagy L.G."/>
            <person name="Martin F."/>
            <person name="Kauserud H."/>
        </authorList>
    </citation>
    <scope>NUCLEOTIDE SEQUENCE</scope>
    <source>
        <strain evidence="9">CBHHK002</strain>
    </source>
</reference>
<dbReference type="PANTHER" id="PTHR24346:SF82">
    <property type="entry name" value="KP78A-RELATED"/>
    <property type="match status" value="1"/>
</dbReference>
<dbReference type="PROSITE" id="PS00108">
    <property type="entry name" value="PROTEIN_KINASE_ST"/>
    <property type="match status" value="1"/>
</dbReference>
<feature type="compositionally biased region" description="Low complexity" evidence="7">
    <location>
        <begin position="1"/>
        <end position="52"/>
    </location>
</feature>
<evidence type="ECO:0000313" key="10">
    <source>
        <dbReference type="Proteomes" id="UP001218218"/>
    </source>
</evidence>
<dbReference type="AlphaFoldDB" id="A0AAD7ES72"/>
<dbReference type="GO" id="GO:0005524">
    <property type="term" value="F:ATP binding"/>
    <property type="evidence" value="ECO:0007669"/>
    <property type="project" value="UniProtKB-KW"/>
</dbReference>